<proteinExistence type="inferred from homology"/>
<sequence length="97" mass="10943">MKAYELLFIVAPTIDDETRAAVMKRIDATITGVEGTVDNVDNWGKRKLAYEINGLTDGDYTLIDFHAEPANIAEIDRVLRITDAVVRHMIVNRPDRD</sequence>
<dbReference type="GO" id="GO:0005840">
    <property type="term" value="C:ribosome"/>
    <property type="evidence" value="ECO:0007669"/>
    <property type="project" value="UniProtKB-KW"/>
</dbReference>
<evidence type="ECO:0000256" key="1">
    <source>
        <dbReference type="ARBA" id="ARBA00009512"/>
    </source>
</evidence>
<dbReference type="PANTHER" id="PTHR21011">
    <property type="entry name" value="MITOCHONDRIAL 28S RIBOSOMAL PROTEIN S6"/>
    <property type="match status" value="1"/>
</dbReference>
<keyword evidence="4" id="KW-0699">rRNA-binding</keyword>
<dbReference type="SUPFAM" id="SSF54995">
    <property type="entry name" value="Ribosomal protein S6"/>
    <property type="match status" value="1"/>
</dbReference>
<dbReference type="PANTHER" id="PTHR21011:SF1">
    <property type="entry name" value="SMALL RIBOSOMAL SUBUNIT PROTEIN BS6M"/>
    <property type="match status" value="1"/>
</dbReference>
<evidence type="ECO:0000256" key="3">
    <source>
        <dbReference type="ARBA" id="ARBA00035294"/>
    </source>
</evidence>
<dbReference type="Gene3D" id="3.30.70.60">
    <property type="match status" value="1"/>
</dbReference>
<evidence type="ECO:0000313" key="5">
    <source>
        <dbReference type="EMBL" id="NHM14601.1"/>
    </source>
</evidence>
<dbReference type="RefSeq" id="WP_165060838.1">
    <property type="nucleotide sequence ID" value="NZ_CP072829.1"/>
</dbReference>
<dbReference type="NCBIfam" id="TIGR00166">
    <property type="entry name" value="S6"/>
    <property type="match status" value="1"/>
</dbReference>
<dbReference type="GO" id="GO:0003735">
    <property type="term" value="F:structural constituent of ribosome"/>
    <property type="evidence" value="ECO:0007669"/>
    <property type="project" value="InterPro"/>
</dbReference>
<dbReference type="EMBL" id="CP072829">
    <property type="protein sequence ID" value="QTU84359.1"/>
    <property type="molecule type" value="Genomic_DNA"/>
</dbReference>
<dbReference type="GO" id="GO:0006412">
    <property type="term" value="P:translation"/>
    <property type="evidence" value="ECO:0007669"/>
    <property type="project" value="UniProtKB-UniRule"/>
</dbReference>
<evidence type="ECO:0000256" key="2">
    <source>
        <dbReference type="ARBA" id="ARBA00035104"/>
    </source>
</evidence>
<accession>A0A9E6MQ08</accession>
<dbReference type="GO" id="GO:0070181">
    <property type="term" value="F:small ribosomal subunit rRNA binding"/>
    <property type="evidence" value="ECO:0007669"/>
    <property type="project" value="TreeGrafter"/>
</dbReference>
<dbReference type="InterPro" id="IPR000529">
    <property type="entry name" value="Ribosomal_bS6"/>
</dbReference>
<dbReference type="CDD" id="cd00473">
    <property type="entry name" value="bS6"/>
    <property type="match status" value="1"/>
</dbReference>
<dbReference type="GO" id="GO:1990904">
    <property type="term" value="C:ribonucleoprotein complex"/>
    <property type="evidence" value="ECO:0007669"/>
    <property type="project" value="UniProtKB-KW"/>
</dbReference>
<dbReference type="InterPro" id="IPR014717">
    <property type="entry name" value="Transl_elong_EF1B/ribsomal_bS6"/>
</dbReference>
<dbReference type="EMBL" id="WPCR01000009">
    <property type="protein sequence ID" value="NHM14601.1"/>
    <property type="molecule type" value="Genomic_DNA"/>
</dbReference>
<name>A0A9E6MQ08_9ACTN</name>
<dbReference type="Proteomes" id="UP000671910">
    <property type="component" value="Chromosome"/>
</dbReference>
<organism evidence="6 8">
    <name type="scientific">Xiamenia xianingshaonis</name>
    <dbReference type="NCBI Taxonomy" id="2682776"/>
    <lineage>
        <taxon>Bacteria</taxon>
        <taxon>Bacillati</taxon>
        <taxon>Actinomycetota</taxon>
        <taxon>Coriobacteriia</taxon>
        <taxon>Eggerthellales</taxon>
        <taxon>Eggerthellaceae</taxon>
        <taxon>Xiamenia</taxon>
    </lineage>
</organism>
<protein>
    <recommendedName>
        <fullName evidence="3 4">Small ribosomal subunit protein bS6</fullName>
    </recommendedName>
</protein>
<keyword evidence="4" id="KW-0687">Ribonucleoprotein</keyword>
<evidence type="ECO:0000256" key="4">
    <source>
        <dbReference type="HAMAP-Rule" id="MF_00360"/>
    </source>
</evidence>
<comment type="function">
    <text evidence="2 4">Binds together with bS18 to 16S ribosomal RNA.</text>
</comment>
<evidence type="ECO:0000313" key="6">
    <source>
        <dbReference type="EMBL" id="QTU84359.1"/>
    </source>
</evidence>
<dbReference type="Proteomes" id="UP000636394">
    <property type="component" value="Unassembled WGS sequence"/>
</dbReference>
<dbReference type="InterPro" id="IPR035980">
    <property type="entry name" value="Ribosomal_bS6_sf"/>
</dbReference>
<keyword evidence="4" id="KW-0694">RNA-binding</keyword>
<comment type="similarity">
    <text evidence="1 4">Belongs to the bacterial ribosomal protein bS6 family.</text>
</comment>
<reference evidence="5 7" key="1">
    <citation type="submission" date="2019-11" db="EMBL/GenBank/DDBJ databases">
        <title>Eggerthellaceae novel genus isolated from the rectal contents of marmort.</title>
        <authorList>
            <person name="Zhang G."/>
        </authorList>
    </citation>
    <scope>NUCLEOTIDE SEQUENCE [LARGE SCALE GENOMIC DNA]</scope>
    <source>
        <strain evidence="5">Zg-886</strain>
        <strain evidence="7">zg-886</strain>
    </source>
</reference>
<keyword evidence="4 6" id="KW-0689">Ribosomal protein</keyword>
<dbReference type="InterPro" id="IPR020814">
    <property type="entry name" value="Ribosomal_S6_plastid/chlpt"/>
</dbReference>
<dbReference type="GO" id="GO:0005737">
    <property type="term" value="C:cytoplasm"/>
    <property type="evidence" value="ECO:0007669"/>
    <property type="project" value="UniProtKB-ARBA"/>
</dbReference>
<gene>
    <name evidence="4" type="primary">rpsF</name>
    <name evidence="5" type="ORF">GMI68_07475</name>
    <name evidence="6" type="ORF">J7S26_08475</name>
</gene>
<dbReference type="AlphaFoldDB" id="A0A9E6MQ08"/>
<dbReference type="HAMAP" id="MF_00360">
    <property type="entry name" value="Ribosomal_bS6"/>
    <property type="match status" value="1"/>
</dbReference>
<evidence type="ECO:0000313" key="7">
    <source>
        <dbReference type="Proteomes" id="UP000636394"/>
    </source>
</evidence>
<evidence type="ECO:0000313" key="8">
    <source>
        <dbReference type="Proteomes" id="UP000671910"/>
    </source>
</evidence>
<reference evidence="6" key="2">
    <citation type="submission" date="2021-04" db="EMBL/GenBank/DDBJ databases">
        <title>Novel species in family Eggerthellaceae.</title>
        <authorList>
            <person name="Zhang G."/>
        </authorList>
    </citation>
    <scope>NUCLEOTIDE SEQUENCE</scope>
    <source>
        <strain evidence="6">Zg-886</strain>
    </source>
</reference>
<keyword evidence="7" id="KW-1185">Reference proteome</keyword>
<dbReference type="Pfam" id="PF01250">
    <property type="entry name" value="Ribosomal_S6"/>
    <property type="match status" value="1"/>
</dbReference>
<dbReference type="KEGG" id="ebz:J7S26_08475"/>